<protein>
    <submittedName>
        <fullName evidence="1">Uncharacterized protein</fullName>
    </submittedName>
</protein>
<evidence type="ECO:0000313" key="1">
    <source>
        <dbReference type="EMBL" id="QDH91456.1"/>
    </source>
</evidence>
<accession>A0A514DCW6</accession>
<organism evidence="1">
    <name type="scientific">Leviviridae sp</name>
    <dbReference type="NCBI Taxonomy" id="2027243"/>
    <lineage>
        <taxon>Viruses</taxon>
        <taxon>Riboviria</taxon>
        <taxon>Orthornavirae</taxon>
        <taxon>Lenarviricota</taxon>
        <taxon>Leviviricetes</taxon>
        <taxon>Norzivirales</taxon>
        <taxon>Fiersviridae</taxon>
    </lineage>
</organism>
<dbReference type="EMBL" id="MN036248">
    <property type="protein sequence ID" value="QDH91456.1"/>
    <property type="molecule type" value="Genomic_RNA"/>
</dbReference>
<proteinExistence type="predicted"/>
<gene>
    <name evidence="1" type="ORF">H4Bulk46879_000002</name>
</gene>
<name>A0A514DCW6_9VIRU</name>
<sequence>MVFGWKPFIRDLRDLYKAMKGVNASIAKLASQNGQNVRRRAVLKNENTSAVTDQGSYLYPFANVYGAPPNWFNNQGRTQYTVTTRTQTQIWYSACYRYWIPNLPAWKESWGTRAKLFGVYPTPGSVYAAMPWSWLEGWFSDIGEIANAASPTAVDGLTMKYGYTMQHDTYEVEATSQVYHPPSKPIKNSLGEFGGDWQGCDITFSSTFKRERKLRTGGVQPFGPGVKLADITPSRWAILAALGLSRSDLKL</sequence>
<reference evidence="1" key="1">
    <citation type="submission" date="2019-05" db="EMBL/GenBank/DDBJ databases">
        <title>Metatranscriptomic reconstruction reveals RNA viruses with the potential to shape carbon cycling in soil.</title>
        <authorList>
            <person name="Starr E.P."/>
            <person name="Nuccio E."/>
            <person name="Pett-Ridge J."/>
            <person name="Banfield J.F."/>
            <person name="Firestone M.K."/>
        </authorList>
    </citation>
    <scope>NUCLEOTIDE SEQUENCE</scope>
    <source>
        <strain evidence="1">H4_Bulk_46_scaffold_879</strain>
    </source>
</reference>